<organism evidence="2 3">
    <name type="scientific">Cupriavidus taiwanensis</name>
    <dbReference type="NCBI Taxonomy" id="164546"/>
    <lineage>
        <taxon>Bacteria</taxon>
        <taxon>Pseudomonadati</taxon>
        <taxon>Pseudomonadota</taxon>
        <taxon>Betaproteobacteria</taxon>
        <taxon>Burkholderiales</taxon>
        <taxon>Burkholderiaceae</taxon>
        <taxon>Cupriavidus</taxon>
    </lineage>
</organism>
<sequence>MINWQNRTAEIAAVDTRPGGDSAPPWPSDAPGETQPATADPYALVKPAGACAATDAAAADPADVLDQLKREAEAALRDPDYVSAHAGFAAPPAGPVPVLAEGDAKPLQTPAREANHGDSLLDMLATAGHIDSLLGARATLEDHELFSMPAVPDVLWLFAGDMAPARRRGVTARLTRREHHLVSMDSAYRPAPASAPGRDGIRLCREPGWADATDVAIPDAGTLSVDAQHG</sequence>
<gene>
    <name evidence="2" type="primary">sciF</name>
    <name evidence="2" type="ORF">CBM2587_A40070</name>
</gene>
<evidence type="ECO:0000313" key="3">
    <source>
        <dbReference type="Proteomes" id="UP000256780"/>
    </source>
</evidence>
<proteinExistence type="predicted"/>
<name>A0A975X2C6_9BURK</name>
<feature type="region of interest" description="Disordered" evidence="1">
    <location>
        <begin position="1"/>
        <end position="39"/>
    </location>
</feature>
<reference evidence="2 3" key="1">
    <citation type="submission" date="2018-01" db="EMBL/GenBank/DDBJ databases">
        <authorList>
            <person name="Clerissi C."/>
        </authorList>
    </citation>
    <scope>NUCLEOTIDE SEQUENCE [LARGE SCALE GENOMIC DNA]</scope>
    <source>
        <strain evidence="2">Cupriavidus sp. LMG 19464</strain>
    </source>
</reference>
<dbReference type="AlphaFoldDB" id="A0A975X2C6"/>
<dbReference type="NCBIfam" id="NF033419">
    <property type="entry name" value="T6SS_TagK_dom"/>
    <property type="match status" value="1"/>
</dbReference>
<dbReference type="Proteomes" id="UP000256780">
    <property type="component" value="Chromosome CBM2587_a"/>
</dbReference>
<evidence type="ECO:0000313" key="2">
    <source>
        <dbReference type="EMBL" id="SOY53462.1"/>
    </source>
</evidence>
<accession>A0A975X2C6</accession>
<comment type="caution">
    <text evidence="2">The sequence shown here is derived from an EMBL/GenBank/DDBJ whole genome shotgun (WGS) entry which is preliminary data.</text>
</comment>
<dbReference type="OrthoDB" id="8967059at2"/>
<protein>
    <submittedName>
        <fullName evidence="2">Replication/virulence associated protein</fullName>
    </submittedName>
</protein>
<dbReference type="EMBL" id="OFSQ01000023">
    <property type="protein sequence ID" value="SOY53462.1"/>
    <property type="molecule type" value="Genomic_DNA"/>
</dbReference>
<evidence type="ECO:0000256" key="1">
    <source>
        <dbReference type="SAM" id="MobiDB-lite"/>
    </source>
</evidence>
<dbReference type="InterPro" id="IPR047914">
    <property type="entry name" value="TagK-like_C"/>
</dbReference>